<dbReference type="Proteomes" id="UP000224003">
    <property type="component" value="Unassembled WGS sequence"/>
</dbReference>
<evidence type="ECO:0000313" key="2">
    <source>
        <dbReference type="EMBL" id="PFJ39493.1"/>
    </source>
</evidence>
<feature type="transmembrane region" description="Helical" evidence="1">
    <location>
        <begin position="37"/>
        <end position="59"/>
    </location>
</feature>
<dbReference type="EMBL" id="NUVX01000023">
    <property type="protein sequence ID" value="PFJ39493.1"/>
    <property type="molecule type" value="Genomic_DNA"/>
</dbReference>
<sequence>MIQAFKKVFSENYIALILILVPAFLVVNYNNLKVMDYFYFASVILVFVSFLYCVAMNYVKLCYEKRKKERMLLEER</sequence>
<proteinExistence type="predicted"/>
<comment type="caution">
    <text evidence="2">The sequence shown here is derived from an EMBL/GenBank/DDBJ whole genome shotgun (WGS) entry which is preliminary data.</text>
</comment>
<keyword evidence="1" id="KW-0812">Transmembrane</keyword>
<name>A0A9X6WN45_BACTU</name>
<organism evidence="2 3">
    <name type="scientific">Bacillus thuringiensis</name>
    <dbReference type="NCBI Taxonomy" id="1428"/>
    <lineage>
        <taxon>Bacteria</taxon>
        <taxon>Bacillati</taxon>
        <taxon>Bacillota</taxon>
        <taxon>Bacilli</taxon>
        <taxon>Bacillales</taxon>
        <taxon>Bacillaceae</taxon>
        <taxon>Bacillus</taxon>
        <taxon>Bacillus cereus group</taxon>
    </lineage>
</organism>
<dbReference type="AlphaFoldDB" id="A0A9X6WN45"/>
<keyword evidence="1" id="KW-0472">Membrane</keyword>
<reference evidence="2 3" key="1">
    <citation type="submission" date="2017-09" db="EMBL/GenBank/DDBJ databases">
        <title>Large-scale bioinformatics analysis of Bacillus genomes uncovers conserved roles of natural products in bacterial physiology.</title>
        <authorList>
            <consortium name="Agbiome Team Llc"/>
            <person name="Bleich R.M."/>
            <person name="Grubbs K.J."/>
            <person name="Santa Maria K.C."/>
            <person name="Allen S.E."/>
            <person name="Farag S."/>
            <person name="Shank E.A."/>
            <person name="Bowers A."/>
        </authorList>
    </citation>
    <scope>NUCLEOTIDE SEQUENCE [LARGE SCALE GENOMIC DNA]</scope>
    <source>
        <strain evidence="2 3">AFS085496</strain>
    </source>
</reference>
<accession>A0A9X6WN45</accession>
<gene>
    <name evidence="2" type="ORF">COJ15_14475</name>
</gene>
<evidence type="ECO:0000313" key="3">
    <source>
        <dbReference type="Proteomes" id="UP000224003"/>
    </source>
</evidence>
<evidence type="ECO:0000256" key="1">
    <source>
        <dbReference type="SAM" id="Phobius"/>
    </source>
</evidence>
<keyword evidence="1" id="KW-1133">Transmembrane helix</keyword>
<protein>
    <submittedName>
        <fullName evidence="2">Uncharacterized protein</fullName>
    </submittedName>
</protein>
<feature type="transmembrane region" description="Helical" evidence="1">
    <location>
        <begin position="12"/>
        <end position="31"/>
    </location>
</feature>